<sequence length="52" mass="6349">MPQLFPMNWALISTMIMISLFMITTNTFFIKFLKQDKKLKNYINNKKLSFKW</sequence>
<gene>
    <name evidence="2" type="primary">ATP8</name>
</gene>
<reference evidence="2" key="2">
    <citation type="journal article" date="2018" name="Zootaxa">
        <title>Two new genera of hard ticks, Robertsicus n. gen. and Archaeocroton n. gen., and the solution to the mystery of Hoogstraal's and Kaufman's "primitive" tick from the Carpathian Mountains.</title>
        <authorList>
            <person name="Barker S.C."/>
            <person name="Burger T.D."/>
        </authorList>
    </citation>
    <scope>NUCLEOTIDE SEQUENCE</scope>
</reference>
<feature type="transmembrane region" description="Helical" evidence="1">
    <location>
        <begin position="6"/>
        <end position="30"/>
    </location>
</feature>
<accession>H9M776</accession>
<evidence type="ECO:0000313" key="2">
    <source>
        <dbReference type="EMBL" id="AET63093.1"/>
    </source>
</evidence>
<organism evidence="2">
    <name type="scientific">Archaeocroton sphenodonti</name>
    <name type="common">tuatara tick</name>
    <dbReference type="NCBI Taxonomy" id="2599316"/>
    <lineage>
        <taxon>Eukaryota</taxon>
        <taxon>Metazoa</taxon>
        <taxon>Ecdysozoa</taxon>
        <taxon>Arthropoda</taxon>
        <taxon>Chelicerata</taxon>
        <taxon>Arachnida</taxon>
        <taxon>Acari</taxon>
        <taxon>Parasitiformes</taxon>
        <taxon>Ixodida</taxon>
        <taxon>Ixodoidea</taxon>
        <taxon>Ixodidae</taxon>
        <taxon>Archaeocroton</taxon>
    </lineage>
</organism>
<geneLocation type="mitochondrion" evidence="2"/>
<keyword evidence="1" id="KW-0812">Transmembrane</keyword>
<proteinExistence type="predicted"/>
<dbReference type="AlphaFoldDB" id="H9M776"/>
<keyword evidence="2" id="KW-0496">Mitochondrion</keyword>
<dbReference type="RefSeq" id="YP_006234053.1">
    <property type="nucleotide sequence ID" value="NC_017745.1"/>
</dbReference>
<keyword evidence="1" id="KW-0472">Membrane</keyword>
<name>H9M776_9ACAR</name>
<dbReference type="GeneID" id="12354266"/>
<evidence type="ECO:0000256" key="1">
    <source>
        <dbReference type="SAM" id="Phobius"/>
    </source>
</evidence>
<keyword evidence="1" id="KW-1133">Transmembrane helix</keyword>
<dbReference type="EMBL" id="JN863731">
    <property type="protein sequence ID" value="AET63093.1"/>
    <property type="molecule type" value="Genomic_DNA"/>
</dbReference>
<dbReference type="CTD" id="4509"/>
<reference evidence="2" key="1">
    <citation type="journal article" date="2012" name="Mol. Phylogenet. Evol.">
        <title>Phylogenetic analysis of ticks (Acari: Ixodida) using mitochondrial genomes and nuclear rRNA genes indicates that the genus Amblyomma is polyphyletic.</title>
        <authorList>
            <person name="Burger T.D."/>
            <person name="Shao R."/>
            <person name="Beati L."/>
            <person name="Miller H."/>
            <person name="Barker S.C."/>
        </authorList>
    </citation>
    <scope>NUCLEOTIDE SEQUENCE</scope>
</reference>
<protein>
    <submittedName>
        <fullName evidence="2">ATP synthase F0 subunit 8</fullName>
    </submittedName>
</protein>